<feature type="coiled-coil region" evidence="1">
    <location>
        <begin position="96"/>
        <end position="123"/>
    </location>
</feature>
<dbReference type="RefSeq" id="WP_147298215.1">
    <property type="nucleotide sequence ID" value="NZ_QUNI01000004.1"/>
</dbReference>
<accession>A0A3E0EPS2</accession>
<keyword evidence="1" id="KW-0175">Coiled coil</keyword>
<organism evidence="2 3">
    <name type="scientific">Flavobacterium aquicola</name>
    <dbReference type="NCBI Taxonomy" id="1682742"/>
    <lineage>
        <taxon>Bacteria</taxon>
        <taxon>Pseudomonadati</taxon>
        <taxon>Bacteroidota</taxon>
        <taxon>Flavobacteriia</taxon>
        <taxon>Flavobacteriales</taxon>
        <taxon>Flavobacteriaceae</taxon>
        <taxon>Flavobacterium</taxon>
    </lineage>
</organism>
<evidence type="ECO:0000313" key="3">
    <source>
        <dbReference type="Proteomes" id="UP000257136"/>
    </source>
</evidence>
<name>A0A3E0EPS2_9FLAO</name>
<keyword evidence="2" id="KW-0121">Carboxypeptidase</keyword>
<keyword evidence="2" id="KW-0378">Hydrolase</keyword>
<evidence type="ECO:0000256" key="1">
    <source>
        <dbReference type="SAM" id="Coils"/>
    </source>
</evidence>
<reference evidence="2 3" key="1">
    <citation type="submission" date="2018-08" db="EMBL/GenBank/DDBJ databases">
        <title>Genomic Encyclopedia of Archaeal and Bacterial Type Strains, Phase II (KMG-II): from individual species to whole genera.</title>
        <authorList>
            <person name="Goeker M."/>
        </authorList>
    </citation>
    <scope>NUCLEOTIDE SEQUENCE [LARGE SCALE GENOMIC DNA]</scope>
    <source>
        <strain evidence="2 3">DSM 100880</strain>
    </source>
</reference>
<dbReference type="Pfam" id="PF13715">
    <property type="entry name" value="CarbopepD_reg_2"/>
    <property type="match status" value="1"/>
</dbReference>
<dbReference type="Proteomes" id="UP000257136">
    <property type="component" value="Unassembled WGS sequence"/>
</dbReference>
<dbReference type="GO" id="GO:0004180">
    <property type="term" value="F:carboxypeptidase activity"/>
    <property type="evidence" value="ECO:0007669"/>
    <property type="project" value="UniProtKB-KW"/>
</dbReference>
<dbReference type="InterPro" id="IPR008969">
    <property type="entry name" value="CarboxyPept-like_regulatory"/>
</dbReference>
<dbReference type="SUPFAM" id="SSF49464">
    <property type="entry name" value="Carboxypeptidase regulatory domain-like"/>
    <property type="match status" value="1"/>
</dbReference>
<keyword evidence="3" id="KW-1185">Reference proteome</keyword>
<dbReference type="EMBL" id="QUNI01000004">
    <property type="protein sequence ID" value="REG99720.1"/>
    <property type="molecule type" value="Genomic_DNA"/>
</dbReference>
<proteinExistence type="predicted"/>
<dbReference type="Gene3D" id="2.60.40.1120">
    <property type="entry name" value="Carboxypeptidase-like, regulatory domain"/>
    <property type="match status" value="1"/>
</dbReference>
<evidence type="ECO:0000313" key="2">
    <source>
        <dbReference type="EMBL" id="REG99720.1"/>
    </source>
</evidence>
<protein>
    <submittedName>
        <fullName evidence="2">Carboxypeptidase-like protein</fullName>
    </submittedName>
</protein>
<keyword evidence="2" id="KW-0645">Protease</keyword>
<sequence>MTHKIKISIPKPCHENWLEMSVTEKGRFCANCQKDVIDFTSCSDKEILKYYNQNSKICGRFNNNQVNRLISIPKEKNTFWLITASIFAFFGLGSPIVKAQESIKTEQVEKQETNEKNVEVQEEIPYHGIVYDENKLPLPGVNVMIKGTKIITHTDLDGKFSISAKKRDILLFSYIGYNTVEFKVKNNPEIAIKIKATSMMLGEVVIEQ</sequence>
<dbReference type="AlphaFoldDB" id="A0A3E0EPS2"/>
<dbReference type="OrthoDB" id="7432683at2"/>
<gene>
    <name evidence="2" type="ORF">C8P67_104352</name>
</gene>
<comment type="caution">
    <text evidence="2">The sequence shown here is derived from an EMBL/GenBank/DDBJ whole genome shotgun (WGS) entry which is preliminary data.</text>
</comment>